<dbReference type="GeneID" id="37014310"/>
<name>A0A316U5S5_9BASI</name>
<dbReference type="OrthoDB" id="184583at2759"/>
<feature type="compositionally biased region" description="Acidic residues" evidence="4">
    <location>
        <begin position="348"/>
        <end position="377"/>
    </location>
</feature>
<keyword evidence="1" id="KW-0343">GTPase activation</keyword>
<evidence type="ECO:0000256" key="2">
    <source>
        <dbReference type="ARBA" id="ARBA00022614"/>
    </source>
</evidence>
<dbReference type="GO" id="GO:0005096">
    <property type="term" value="F:GTPase activator activity"/>
    <property type="evidence" value="ECO:0007669"/>
    <property type="project" value="UniProtKB-KW"/>
</dbReference>
<dbReference type="GO" id="GO:0031267">
    <property type="term" value="F:small GTPase binding"/>
    <property type="evidence" value="ECO:0007669"/>
    <property type="project" value="TreeGrafter"/>
</dbReference>
<dbReference type="GO" id="GO:0006913">
    <property type="term" value="P:nucleocytoplasmic transport"/>
    <property type="evidence" value="ECO:0007669"/>
    <property type="project" value="TreeGrafter"/>
</dbReference>
<sequence length="506" mass="53729">MASTSASTSATSSPHSFSIVGRNLKLNTAEDIRPVLDELEKVQPLEEVHFGGNTLGVEACQALADVLQTKKELKVADFADIFTGRLISEIPLALKALCDSLISHTSLVELNLSDNAFGGRSAEPMVDFLSTNRHFQVLRLNNNGLGIQGGSIVASALIKLADRLKEAGEESQLRTVICGRNRLENGSAPVWAEAFKKHGGLREVRMFQNGIRMEGIEVLSQGLSHCKSLEVLDFQDNTATVRGSRAIAKALSSWPSLTTLNLSDTLLKPRGGAMIFEQLAKGSNNKLENLQLQYNDLDRKALSTLASAISRHLSSLAKLEINGNWADEEDDCIEAIKKALEAHGHEEALDELDEMDPEGEEDSDADEEEQDEEDEAEVSQATAAVVVGGPSGASATSAASEVPSKEPMAVPASSGTSAATKDKTESVTDSLVSSAHGEDKKIAEVAADVSRSAQAVPEKKEQIDATADVGASAQAVYEQDEKDKHGGSALDDLTKQLAGAGISSGQ</sequence>
<dbReference type="GO" id="GO:0005829">
    <property type="term" value="C:cytosol"/>
    <property type="evidence" value="ECO:0007669"/>
    <property type="project" value="TreeGrafter"/>
</dbReference>
<accession>A0A316U5S5</accession>
<reference evidence="5 6" key="1">
    <citation type="journal article" date="2018" name="Mol. Biol. Evol.">
        <title>Broad Genomic Sampling Reveals a Smut Pathogenic Ancestry of the Fungal Clade Ustilaginomycotina.</title>
        <authorList>
            <person name="Kijpornyongpan T."/>
            <person name="Mondo S.J."/>
            <person name="Barry K."/>
            <person name="Sandor L."/>
            <person name="Lee J."/>
            <person name="Lipzen A."/>
            <person name="Pangilinan J."/>
            <person name="LaButti K."/>
            <person name="Hainaut M."/>
            <person name="Henrissat B."/>
            <person name="Grigoriev I.V."/>
            <person name="Spatafora J.W."/>
            <person name="Aime M.C."/>
        </authorList>
    </citation>
    <scope>NUCLEOTIDE SEQUENCE [LARGE SCALE GENOMIC DNA]</scope>
    <source>
        <strain evidence="5 6">MCA 4718</strain>
    </source>
</reference>
<proteinExistence type="predicted"/>
<dbReference type="Proteomes" id="UP000245942">
    <property type="component" value="Unassembled WGS sequence"/>
</dbReference>
<gene>
    <name evidence="5" type="ORF">BCV69DRAFT_283070</name>
</gene>
<dbReference type="InterPro" id="IPR027038">
    <property type="entry name" value="RanGap"/>
</dbReference>
<feature type="region of interest" description="Disordered" evidence="4">
    <location>
        <begin position="347"/>
        <end position="492"/>
    </location>
</feature>
<dbReference type="InterPro" id="IPR001611">
    <property type="entry name" value="Leu-rich_rpt"/>
</dbReference>
<dbReference type="SUPFAM" id="SSF52047">
    <property type="entry name" value="RNI-like"/>
    <property type="match status" value="1"/>
</dbReference>
<evidence type="ECO:0000256" key="1">
    <source>
        <dbReference type="ARBA" id="ARBA00022468"/>
    </source>
</evidence>
<dbReference type="Gene3D" id="3.80.10.10">
    <property type="entry name" value="Ribonuclease Inhibitor"/>
    <property type="match status" value="1"/>
</dbReference>
<dbReference type="CDD" id="cd00116">
    <property type="entry name" value="LRR_RI"/>
    <property type="match status" value="1"/>
</dbReference>
<evidence type="ECO:0000313" key="5">
    <source>
        <dbReference type="EMBL" id="PWN20188.1"/>
    </source>
</evidence>
<keyword evidence="2" id="KW-0433">Leucine-rich repeat</keyword>
<evidence type="ECO:0000256" key="3">
    <source>
        <dbReference type="ARBA" id="ARBA00022737"/>
    </source>
</evidence>
<evidence type="ECO:0000256" key="4">
    <source>
        <dbReference type="SAM" id="MobiDB-lite"/>
    </source>
</evidence>
<dbReference type="RefSeq" id="XP_025347348.1">
    <property type="nucleotide sequence ID" value="XM_025492576.1"/>
</dbReference>
<dbReference type="GO" id="GO:0048471">
    <property type="term" value="C:perinuclear region of cytoplasm"/>
    <property type="evidence" value="ECO:0007669"/>
    <property type="project" value="TreeGrafter"/>
</dbReference>
<protein>
    <submittedName>
        <fullName evidence="5">RNI-like protein</fullName>
    </submittedName>
</protein>
<dbReference type="AlphaFoldDB" id="A0A316U5S5"/>
<dbReference type="STRING" id="1684307.A0A316U5S5"/>
<dbReference type="GO" id="GO:0005634">
    <property type="term" value="C:nucleus"/>
    <property type="evidence" value="ECO:0007669"/>
    <property type="project" value="TreeGrafter"/>
</dbReference>
<dbReference type="EMBL" id="KZ819328">
    <property type="protein sequence ID" value="PWN20188.1"/>
    <property type="molecule type" value="Genomic_DNA"/>
</dbReference>
<dbReference type="PANTHER" id="PTHR24113:SF12">
    <property type="entry name" value="RAN GTPASE-ACTIVATING PROTEIN 1"/>
    <property type="match status" value="1"/>
</dbReference>
<dbReference type="PANTHER" id="PTHR24113">
    <property type="entry name" value="RAN GTPASE-ACTIVATING PROTEIN 1"/>
    <property type="match status" value="1"/>
</dbReference>
<keyword evidence="3" id="KW-0677">Repeat</keyword>
<dbReference type="Pfam" id="PF13516">
    <property type="entry name" value="LRR_6"/>
    <property type="match status" value="1"/>
</dbReference>
<dbReference type="InterPro" id="IPR032675">
    <property type="entry name" value="LRR_dom_sf"/>
</dbReference>
<keyword evidence="6" id="KW-1185">Reference proteome</keyword>
<organism evidence="5 6">
    <name type="scientific">Pseudomicrostroma glucosiphilum</name>
    <dbReference type="NCBI Taxonomy" id="1684307"/>
    <lineage>
        <taxon>Eukaryota</taxon>
        <taxon>Fungi</taxon>
        <taxon>Dikarya</taxon>
        <taxon>Basidiomycota</taxon>
        <taxon>Ustilaginomycotina</taxon>
        <taxon>Exobasidiomycetes</taxon>
        <taxon>Microstromatales</taxon>
        <taxon>Microstromatales incertae sedis</taxon>
        <taxon>Pseudomicrostroma</taxon>
    </lineage>
</organism>
<dbReference type="SMART" id="SM00368">
    <property type="entry name" value="LRR_RI"/>
    <property type="match status" value="7"/>
</dbReference>
<feature type="compositionally biased region" description="Low complexity" evidence="4">
    <location>
        <begin position="381"/>
        <end position="400"/>
    </location>
</feature>
<evidence type="ECO:0000313" key="6">
    <source>
        <dbReference type="Proteomes" id="UP000245942"/>
    </source>
</evidence>